<feature type="transmembrane region" description="Helical" evidence="8">
    <location>
        <begin position="203"/>
        <end position="224"/>
    </location>
</feature>
<accession>A0A7G6U901</accession>
<evidence type="ECO:0000256" key="7">
    <source>
        <dbReference type="ARBA" id="ARBA00023136"/>
    </source>
</evidence>
<dbReference type="Proteomes" id="UP000515291">
    <property type="component" value="Chromosome"/>
</dbReference>
<dbReference type="EMBL" id="CP050292">
    <property type="protein sequence ID" value="QND75483.1"/>
    <property type="molecule type" value="Genomic_DNA"/>
</dbReference>
<protein>
    <submittedName>
        <fullName evidence="9">ABC transporter permease</fullName>
    </submittedName>
</protein>
<evidence type="ECO:0000256" key="6">
    <source>
        <dbReference type="ARBA" id="ARBA00022989"/>
    </source>
</evidence>
<organism evidence="9 10">
    <name type="scientific">Tardiphaga robiniae</name>
    <dbReference type="NCBI Taxonomy" id="943830"/>
    <lineage>
        <taxon>Bacteria</taxon>
        <taxon>Pseudomonadati</taxon>
        <taxon>Pseudomonadota</taxon>
        <taxon>Alphaproteobacteria</taxon>
        <taxon>Hyphomicrobiales</taxon>
        <taxon>Nitrobacteraceae</taxon>
        <taxon>Tardiphaga</taxon>
    </lineage>
</organism>
<name>A0A7G6U901_9BRAD</name>
<evidence type="ECO:0000256" key="5">
    <source>
        <dbReference type="ARBA" id="ARBA00022692"/>
    </source>
</evidence>
<feature type="transmembrane region" description="Helical" evidence="8">
    <location>
        <begin position="69"/>
        <end position="100"/>
    </location>
</feature>
<dbReference type="InterPro" id="IPR001851">
    <property type="entry name" value="ABC_transp_permease"/>
</dbReference>
<evidence type="ECO:0000256" key="3">
    <source>
        <dbReference type="ARBA" id="ARBA00022475"/>
    </source>
</evidence>
<dbReference type="KEGG" id="trb:HB776_16425"/>
<dbReference type="GO" id="GO:0005886">
    <property type="term" value="C:plasma membrane"/>
    <property type="evidence" value="ECO:0007669"/>
    <property type="project" value="UniProtKB-SubCell"/>
</dbReference>
<keyword evidence="5 8" id="KW-0812">Transmembrane</keyword>
<comment type="subcellular location">
    <subcellularLocation>
        <location evidence="1">Cell membrane</location>
        <topology evidence="1">Multi-pass membrane protein</topology>
    </subcellularLocation>
</comment>
<keyword evidence="4" id="KW-0997">Cell inner membrane</keyword>
<dbReference type="PANTHER" id="PTHR32196">
    <property type="entry name" value="ABC TRANSPORTER PERMEASE PROTEIN YPHD-RELATED-RELATED"/>
    <property type="match status" value="1"/>
</dbReference>
<proteinExistence type="predicted"/>
<feature type="transmembrane region" description="Helical" evidence="8">
    <location>
        <begin position="6"/>
        <end position="26"/>
    </location>
</feature>
<dbReference type="CDD" id="cd06579">
    <property type="entry name" value="TM_PBP1_transp_AraH_like"/>
    <property type="match status" value="1"/>
</dbReference>
<feature type="transmembrane region" description="Helical" evidence="8">
    <location>
        <begin position="107"/>
        <end position="133"/>
    </location>
</feature>
<evidence type="ECO:0000256" key="8">
    <source>
        <dbReference type="SAM" id="Phobius"/>
    </source>
</evidence>
<sequence length="313" mass="32604">MGQFLSAIPGAGLLLILMLVLFTIVNPRFVSQTNLINVGLQTSLLLMLALPMTLIIMTEGLDLSAGALLGLSGVIVAEALLAGWGVLAACTATLAVSIAFGALNGILIAYLSLPAFVVTLGTMGLMQGIALVLTNGDPVGGFTPAIETFYRSQLWFIPTPIAIAAALYAALWLLLYRTRLGNYVIAIGGNKDALRLAGIRANLVHLAVYVLGSTIIGISAVLLIGRTNSAHPTVGIGMEFEAIAAVVLGGTSFEKGQGWLFGAVLGALAITVLRNGLNILSIDSSLQVVCIGILLILALLIDQARKQFVRRTA</sequence>
<feature type="transmembrane region" description="Helical" evidence="8">
    <location>
        <begin position="153"/>
        <end position="175"/>
    </location>
</feature>
<evidence type="ECO:0000313" key="10">
    <source>
        <dbReference type="Proteomes" id="UP000515291"/>
    </source>
</evidence>
<keyword evidence="6 8" id="KW-1133">Transmembrane helix</keyword>
<reference evidence="10" key="1">
    <citation type="journal article" date="2020" name="Mol. Plant Microbe">
        <title>Rhizobial microsymbionts of the narrowly endemic Oxytropis species growing in Kamchatka are characterized by significant genetic diversity and possess a set of genes that are associated with T3SS and T6SS secretion systems and can affect the development of symbiosis.</title>
        <authorList>
            <person name="Safronova V."/>
            <person name="Guro P."/>
            <person name="Sazanova A."/>
            <person name="Kuznetsova I."/>
            <person name="Belimov A."/>
            <person name="Yakubov V."/>
            <person name="Chirak E."/>
            <person name="Afonin A."/>
            <person name="Gogolev Y."/>
            <person name="Andronov E."/>
            <person name="Tikhonovich I."/>
        </authorList>
    </citation>
    <scope>NUCLEOTIDE SEQUENCE [LARGE SCALE GENOMIC DNA]</scope>
    <source>
        <strain evidence="10">581</strain>
    </source>
</reference>
<evidence type="ECO:0000256" key="1">
    <source>
        <dbReference type="ARBA" id="ARBA00004651"/>
    </source>
</evidence>
<dbReference type="GO" id="GO:0022857">
    <property type="term" value="F:transmembrane transporter activity"/>
    <property type="evidence" value="ECO:0007669"/>
    <property type="project" value="InterPro"/>
</dbReference>
<dbReference type="PANTHER" id="PTHR32196:SF21">
    <property type="entry name" value="ABC TRANSPORTER PERMEASE PROTEIN YPHD-RELATED"/>
    <property type="match status" value="1"/>
</dbReference>
<evidence type="ECO:0000256" key="4">
    <source>
        <dbReference type="ARBA" id="ARBA00022519"/>
    </source>
</evidence>
<evidence type="ECO:0000256" key="2">
    <source>
        <dbReference type="ARBA" id="ARBA00022448"/>
    </source>
</evidence>
<keyword evidence="2" id="KW-0813">Transport</keyword>
<dbReference type="Pfam" id="PF02653">
    <property type="entry name" value="BPD_transp_2"/>
    <property type="match status" value="1"/>
</dbReference>
<evidence type="ECO:0000313" key="9">
    <source>
        <dbReference type="EMBL" id="QND75483.1"/>
    </source>
</evidence>
<gene>
    <name evidence="9" type="ORF">HB776_16425</name>
</gene>
<keyword evidence="7 8" id="KW-0472">Membrane</keyword>
<feature type="transmembrane region" description="Helical" evidence="8">
    <location>
        <begin position="279"/>
        <end position="301"/>
    </location>
</feature>
<feature type="transmembrane region" description="Helical" evidence="8">
    <location>
        <begin position="38"/>
        <end position="57"/>
    </location>
</feature>
<keyword evidence="3" id="KW-1003">Cell membrane</keyword>
<dbReference type="AlphaFoldDB" id="A0A7G6U901"/>